<feature type="domain" description="Sushi" evidence="7">
    <location>
        <begin position="1103"/>
        <end position="1162"/>
    </location>
</feature>
<evidence type="ECO:0000256" key="2">
    <source>
        <dbReference type="ARBA" id="ARBA00022737"/>
    </source>
</evidence>
<keyword evidence="4" id="KW-0768">Sushi</keyword>
<evidence type="ECO:0000259" key="8">
    <source>
        <dbReference type="PROSITE" id="PS51390"/>
    </source>
</evidence>
<dbReference type="InterPro" id="IPR008197">
    <property type="entry name" value="WAP_dom"/>
</dbReference>
<keyword evidence="1 5" id="KW-0732">Signal</keyword>
<protein>
    <submittedName>
        <fullName evidence="9">Uncharacterized protein</fullName>
    </submittedName>
</protein>
<dbReference type="Pfam" id="PF00095">
    <property type="entry name" value="WAP"/>
    <property type="match status" value="1"/>
</dbReference>
<feature type="domain" description="WAP" evidence="8">
    <location>
        <begin position="20"/>
        <end position="68"/>
    </location>
</feature>
<dbReference type="Proteomes" id="UP001176961">
    <property type="component" value="Unassembled WGS sequence"/>
</dbReference>
<reference evidence="9" key="1">
    <citation type="submission" date="2023-07" db="EMBL/GenBank/DDBJ databases">
        <authorList>
            <consortium name="CYATHOMIX"/>
        </authorList>
    </citation>
    <scope>NUCLEOTIDE SEQUENCE</scope>
    <source>
        <strain evidence="9">N/A</strain>
    </source>
</reference>
<sequence>MRRPCTLLLALLLIFIHVIPSVHAFSCPEPVGPRPKYCRKECSTDDDCKRHKRCMCDGECGLSCVNPASTCHALSEIENGYIRTAGELRFGSNAEYACNKGYVLIGSSQRRCQGNREWSGAQPTCRLQIRCGPPPEIPYAVHDGSSFSGEYDLEAEVAYSCVPGYHKFSAKGLALAKCLLNRKNIAQWFGPDLKCKARSCPDPGKLENGVREGDVFEYPHTVVFRCHPGFLLLGPATRRCESNGEWSDEAPICQATECPRPPDPLHGRVLGTSLTYQSTVTYSCKEGYRLVGQVQRICLAEGIWAGTEPRCEEIRCPNLPPLSNGYIEGGDTYYGATAKFRCLETMTHEGATMAKCMETGQWSHPMPRCLGSCKIPRIENGRIKGKVERQLIPSGATVELVCDDRHEANMRTTMLCHNGTWSHVPTCSPLNCHEWPPRVAHAQVLFSKSSHGAIAKYECNAGYYPNKEHQTIKCLFGHWTREGGPLKCLPTWCHHPSRTFGTLVGGQILLEGQMGAYEFAKYIQKVEEGRSIVFQCNKGNYLIGPPKASCVNGQWMPKVKPKCVSQTHPMIEGRIMWDRRKREIEGTDMTAGCPPLQSTAEKVVVVNKDMDITIICREGYEFPKEFMDGRSVCVNGTWSPTPPECVPKSCRIPARLHVFFLKRRTSQILQSGDVIEDGTSATMICLRGFHLQGNGELECHRGVIARPIGHCFPHECLIPSLAIGTIYPQGRTLADGQTGVLVCPTKNITVSCSRGVISPTPNCIGNATTFCAAPLDTTPALIYSMQNKQRIELDRFQTAYPNGTVFQYKCVEQREEANGIECINGEWISNLLPCLSDNITVRSWKSPLEETMCSLPNLDKRMRLLNVENFAPSEHLKFAHGTVLQIGCVVSGDGSEYMEMKCRHGKWSKRNRISCNFHGRPCEFKVQLNSRTIVYHVEKKETVLFNQFFPEGSHLTIRCVNIGTDRMKGSAELVCREGAWSHPTPYCVPLDPLNRNKDSPPILIDVVHGTHAYSPSGELIVARSATVSFSCLSPKKTSKSKWEFSSTYRTYPQVWHKINALGVEQADANQLTVAIAQPEDSGLLHCILPSGKRNTIRMRVEDRFCPPQQNSSHLSVYLTRRNLFIGTVAQFSCPVGYKPHGHTTATCEDDGTWSHSPPECHAIQCPPLAVDSRSMMVTVSSYKFGGIAQFQCAKGFTLIGAEHIHCQSDSTWSEKLPFCTIVKCDKIDPPKNAVLLSPPKKQYHRGDVMLFGCLPNHILTGGDFVVCQPNGQWTKYITKCDPFCRHPGVPPHGASTSPPKDYYLVGEKIVYYCPSHEYKLNAENVLTCIGAGKWSRKIPSCVFDRRN</sequence>
<dbReference type="GO" id="GO:0030414">
    <property type="term" value="F:peptidase inhibitor activity"/>
    <property type="evidence" value="ECO:0007669"/>
    <property type="project" value="InterPro"/>
</dbReference>
<evidence type="ECO:0000256" key="3">
    <source>
        <dbReference type="ARBA" id="ARBA00023157"/>
    </source>
</evidence>
<dbReference type="PROSITE" id="PS50835">
    <property type="entry name" value="IG_LIKE"/>
    <property type="match status" value="1"/>
</dbReference>
<feature type="disulfide bond" evidence="4">
    <location>
        <begin position="1133"/>
        <end position="1160"/>
    </location>
</feature>
<organism evidence="9 10">
    <name type="scientific">Cylicocyclus nassatus</name>
    <name type="common">Nematode worm</name>
    <dbReference type="NCBI Taxonomy" id="53992"/>
    <lineage>
        <taxon>Eukaryota</taxon>
        <taxon>Metazoa</taxon>
        <taxon>Ecdysozoa</taxon>
        <taxon>Nematoda</taxon>
        <taxon>Chromadorea</taxon>
        <taxon>Rhabditida</taxon>
        <taxon>Rhabditina</taxon>
        <taxon>Rhabditomorpha</taxon>
        <taxon>Strongyloidea</taxon>
        <taxon>Strongylidae</taxon>
        <taxon>Cylicocyclus</taxon>
    </lineage>
</organism>
<feature type="domain" description="Sushi" evidence="7">
    <location>
        <begin position="1222"/>
        <end position="1280"/>
    </location>
</feature>
<feature type="domain" description="Sushi" evidence="7">
    <location>
        <begin position="256"/>
        <end position="313"/>
    </location>
</feature>
<comment type="caution">
    <text evidence="9">The sequence shown here is derived from an EMBL/GenBank/DDBJ whole genome shotgun (WGS) entry which is preliminary data.</text>
</comment>
<feature type="disulfide bond" evidence="4">
    <location>
        <begin position="284"/>
        <end position="311"/>
    </location>
</feature>
<dbReference type="InterPro" id="IPR035976">
    <property type="entry name" value="Sushi/SCR/CCP_sf"/>
</dbReference>
<keyword evidence="2" id="KW-0677">Repeat</keyword>
<evidence type="ECO:0000313" key="10">
    <source>
        <dbReference type="Proteomes" id="UP001176961"/>
    </source>
</evidence>
<dbReference type="InterPro" id="IPR051277">
    <property type="entry name" value="SEZ6_CSMD_C4BPB_Regulators"/>
</dbReference>
<accession>A0AA36DQ08</accession>
<dbReference type="Pfam" id="PF00084">
    <property type="entry name" value="Sushi"/>
    <property type="match status" value="12"/>
</dbReference>
<proteinExistence type="predicted"/>
<dbReference type="InterPro" id="IPR000436">
    <property type="entry name" value="Sushi_SCR_CCP_dom"/>
</dbReference>
<feature type="disulfide bond" evidence="4">
    <location>
        <begin position="98"/>
        <end position="125"/>
    </location>
</feature>
<feature type="domain" description="Ig-like" evidence="6">
    <location>
        <begin position="1000"/>
        <end position="1097"/>
    </location>
</feature>
<evidence type="ECO:0000259" key="6">
    <source>
        <dbReference type="PROSITE" id="PS50835"/>
    </source>
</evidence>
<feature type="domain" description="Sushi" evidence="7">
    <location>
        <begin position="491"/>
        <end position="565"/>
    </location>
</feature>
<comment type="caution">
    <text evidence="4">Lacks conserved residue(s) required for the propagation of feature annotation.</text>
</comment>
<feature type="disulfide bond" evidence="4">
    <location>
        <begin position="226"/>
        <end position="253"/>
    </location>
</feature>
<feature type="disulfide bond" evidence="4">
    <location>
        <begin position="1224"/>
        <end position="1267"/>
    </location>
</feature>
<dbReference type="EMBL" id="CATQJL010000001">
    <property type="protein sequence ID" value="CAJ0591657.1"/>
    <property type="molecule type" value="Genomic_DNA"/>
</dbReference>
<feature type="domain" description="Sushi" evidence="7">
    <location>
        <begin position="69"/>
        <end position="127"/>
    </location>
</feature>
<name>A0AA36DQ08_CYLNA</name>
<evidence type="ECO:0000256" key="1">
    <source>
        <dbReference type="ARBA" id="ARBA00022729"/>
    </source>
</evidence>
<feature type="domain" description="Sushi" evidence="7">
    <location>
        <begin position="1282"/>
        <end position="1343"/>
    </location>
</feature>
<feature type="disulfide bond" evidence="4">
    <location>
        <begin position="342"/>
        <end position="369"/>
    </location>
</feature>
<feature type="domain" description="Sushi" evidence="7">
    <location>
        <begin position="129"/>
        <end position="197"/>
    </location>
</feature>
<evidence type="ECO:0000259" key="7">
    <source>
        <dbReference type="PROSITE" id="PS50923"/>
    </source>
</evidence>
<feature type="disulfide bond" evidence="4">
    <location>
        <begin position="1253"/>
        <end position="1280"/>
    </location>
</feature>
<evidence type="ECO:0000256" key="4">
    <source>
        <dbReference type="PROSITE-ProRule" id="PRU00302"/>
    </source>
</evidence>
<dbReference type="PANTHER" id="PTHR45656">
    <property type="entry name" value="PROTEIN CBR-CLEC-78"/>
    <property type="match status" value="1"/>
</dbReference>
<dbReference type="Gene3D" id="2.10.70.10">
    <property type="entry name" value="Complement Module, domain 1"/>
    <property type="match status" value="13"/>
</dbReference>
<dbReference type="SUPFAM" id="SSF57535">
    <property type="entry name" value="Complement control module/SCR domain"/>
    <property type="match status" value="13"/>
</dbReference>
<feature type="domain" description="Sushi" evidence="7">
    <location>
        <begin position="591"/>
        <end position="647"/>
    </location>
</feature>
<feature type="disulfide bond" evidence="4">
    <location>
        <begin position="1192"/>
        <end position="1219"/>
    </location>
</feature>
<gene>
    <name evidence="9" type="ORF">CYNAS_LOCUS3640</name>
</gene>
<feature type="signal peptide" evidence="5">
    <location>
        <begin position="1"/>
        <end position="24"/>
    </location>
</feature>
<feature type="disulfide bond" evidence="4">
    <location>
        <begin position="536"/>
        <end position="563"/>
    </location>
</feature>
<dbReference type="SMART" id="SM00032">
    <property type="entry name" value="CCP"/>
    <property type="match status" value="16"/>
</dbReference>
<dbReference type="PROSITE" id="PS51390">
    <property type="entry name" value="WAP"/>
    <property type="match status" value="1"/>
</dbReference>
<evidence type="ECO:0000256" key="5">
    <source>
        <dbReference type="SAM" id="SignalP"/>
    </source>
</evidence>
<feature type="domain" description="Sushi" evidence="7">
    <location>
        <begin position="198"/>
        <end position="255"/>
    </location>
</feature>
<dbReference type="GO" id="GO:0005576">
    <property type="term" value="C:extracellular region"/>
    <property type="evidence" value="ECO:0007669"/>
    <property type="project" value="InterPro"/>
</dbReference>
<feature type="domain" description="Sushi" evidence="7">
    <location>
        <begin position="314"/>
        <end position="371"/>
    </location>
</feature>
<feature type="chain" id="PRO_5041242507" evidence="5">
    <location>
        <begin position="25"/>
        <end position="1347"/>
    </location>
</feature>
<evidence type="ECO:0000313" key="9">
    <source>
        <dbReference type="EMBL" id="CAJ0591657.1"/>
    </source>
</evidence>
<feature type="domain" description="Sushi" evidence="7">
    <location>
        <begin position="1163"/>
        <end position="1221"/>
    </location>
</feature>
<dbReference type="CDD" id="cd00033">
    <property type="entry name" value="CCP"/>
    <property type="match status" value="9"/>
</dbReference>
<dbReference type="PROSITE" id="PS50923">
    <property type="entry name" value="SUSHI"/>
    <property type="match status" value="11"/>
</dbReference>
<keyword evidence="3 4" id="KW-1015">Disulfide bond</keyword>
<keyword evidence="10" id="KW-1185">Reference proteome</keyword>
<dbReference type="PANTHER" id="PTHR45656:SF4">
    <property type="entry name" value="PROTEIN CBR-CLEC-78"/>
    <property type="match status" value="1"/>
</dbReference>
<dbReference type="InterPro" id="IPR007110">
    <property type="entry name" value="Ig-like_dom"/>
</dbReference>